<keyword evidence="2" id="KW-1185">Reference proteome</keyword>
<dbReference type="Gramene" id="OE9A101605T1">
    <property type="protein sequence ID" value="OE9A101605C1"/>
    <property type="gene ID" value="OE9A101605"/>
</dbReference>
<evidence type="ECO:0000313" key="1">
    <source>
        <dbReference type="EMBL" id="CAA2996075.1"/>
    </source>
</evidence>
<sequence length="110" mass="12555">MGNLLDVACMDWHWIGKWKGAASCFLCLNFVTSDQTNGLRALRPPVIGSHRFSPTTAHFCISLMSRYLSSQRVQIEFARYDDDNGRACEILDNDDANEMTMPHENSRKTR</sequence>
<reference evidence="1 2" key="1">
    <citation type="submission" date="2019-12" db="EMBL/GenBank/DDBJ databases">
        <authorList>
            <person name="Alioto T."/>
            <person name="Alioto T."/>
            <person name="Gomez Garrido J."/>
        </authorList>
    </citation>
    <scope>NUCLEOTIDE SEQUENCE [LARGE SCALE GENOMIC DNA]</scope>
</reference>
<dbReference type="AlphaFoldDB" id="A0A8S0SWG3"/>
<gene>
    <name evidence="1" type="ORF">OLEA9_A101605</name>
</gene>
<protein>
    <submittedName>
        <fullName evidence="1">Uncharacterized protein</fullName>
    </submittedName>
</protein>
<dbReference type="EMBL" id="CACTIH010005516">
    <property type="protein sequence ID" value="CAA2996075.1"/>
    <property type="molecule type" value="Genomic_DNA"/>
</dbReference>
<organism evidence="1 2">
    <name type="scientific">Olea europaea subsp. europaea</name>
    <dbReference type="NCBI Taxonomy" id="158383"/>
    <lineage>
        <taxon>Eukaryota</taxon>
        <taxon>Viridiplantae</taxon>
        <taxon>Streptophyta</taxon>
        <taxon>Embryophyta</taxon>
        <taxon>Tracheophyta</taxon>
        <taxon>Spermatophyta</taxon>
        <taxon>Magnoliopsida</taxon>
        <taxon>eudicotyledons</taxon>
        <taxon>Gunneridae</taxon>
        <taxon>Pentapetalae</taxon>
        <taxon>asterids</taxon>
        <taxon>lamiids</taxon>
        <taxon>Lamiales</taxon>
        <taxon>Oleaceae</taxon>
        <taxon>Oleeae</taxon>
        <taxon>Olea</taxon>
    </lineage>
</organism>
<accession>A0A8S0SWG3</accession>
<dbReference type="Proteomes" id="UP000594638">
    <property type="component" value="Unassembled WGS sequence"/>
</dbReference>
<proteinExistence type="predicted"/>
<evidence type="ECO:0000313" key="2">
    <source>
        <dbReference type="Proteomes" id="UP000594638"/>
    </source>
</evidence>
<comment type="caution">
    <text evidence="1">The sequence shown here is derived from an EMBL/GenBank/DDBJ whole genome shotgun (WGS) entry which is preliminary data.</text>
</comment>
<name>A0A8S0SWG3_OLEEU</name>